<evidence type="ECO:0000313" key="4">
    <source>
        <dbReference type="Proteomes" id="UP000559809"/>
    </source>
</evidence>
<name>A0A853G1Q3_9BURK</name>
<proteinExistence type="inferred from homology"/>
<dbReference type="PANTHER" id="PTHR33755:SF5">
    <property type="entry name" value="TYPE II TOXIN-ANTITOXIN SYSTEM RELE_PARE FAMILY TOXIN"/>
    <property type="match status" value="1"/>
</dbReference>
<keyword evidence="2" id="KW-1277">Toxin-antitoxin system</keyword>
<dbReference type="Gene3D" id="3.30.2310.20">
    <property type="entry name" value="RelE-like"/>
    <property type="match status" value="1"/>
</dbReference>
<protein>
    <submittedName>
        <fullName evidence="3">Type II toxin-antitoxin system RelE/ParE family toxin</fullName>
    </submittedName>
</protein>
<dbReference type="InterPro" id="IPR051803">
    <property type="entry name" value="TA_system_RelE-like_toxin"/>
</dbReference>
<dbReference type="InterPro" id="IPR035093">
    <property type="entry name" value="RelE/ParE_toxin_dom_sf"/>
</dbReference>
<dbReference type="PANTHER" id="PTHR33755">
    <property type="entry name" value="TOXIN PARE1-RELATED"/>
    <property type="match status" value="1"/>
</dbReference>
<dbReference type="EMBL" id="JACCEM010000003">
    <property type="protein sequence ID" value="NYT48950.1"/>
    <property type="molecule type" value="Genomic_DNA"/>
</dbReference>
<evidence type="ECO:0000313" key="3">
    <source>
        <dbReference type="EMBL" id="NYT48950.1"/>
    </source>
</evidence>
<dbReference type="NCBIfam" id="TIGR02385">
    <property type="entry name" value="RelE_StbE"/>
    <property type="match status" value="1"/>
</dbReference>
<comment type="caution">
    <text evidence="3">The sequence shown here is derived from an EMBL/GenBank/DDBJ whole genome shotgun (WGS) entry which is preliminary data.</text>
</comment>
<sequence length="104" mass="11708">MPELEWTELARADLLAIVDYISDDNPDAAQRLKDDIEAKTAKLSEYPKLYRPGRILGTRELVVWANYVIVYSEDPFVVRILRVLHAAQQWPPAAAVSSSNPASQ</sequence>
<dbReference type="AlphaFoldDB" id="A0A853G1Q3"/>
<accession>A0A853G1Q3</accession>
<evidence type="ECO:0000256" key="1">
    <source>
        <dbReference type="ARBA" id="ARBA00006226"/>
    </source>
</evidence>
<keyword evidence="4" id="KW-1185">Reference proteome</keyword>
<dbReference type="RefSeq" id="WP_180154249.1">
    <property type="nucleotide sequence ID" value="NZ_JACCEM010000003.1"/>
</dbReference>
<dbReference type="Proteomes" id="UP000559809">
    <property type="component" value="Unassembled WGS sequence"/>
</dbReference>
<dbReference type="InterPro" id="IPR007712">
    <property type="entry name" value="RelE/ParE_toxin"/>
</dbReference>
<organism evidence="3 4">
    <name type="scientific">Parapusillimonas granuli</name>
    <dbReference type="NCBI Taxonomy" id="380911"/>
    <lineage>
        <taxon>Bacteria</taxon>
        <taxon>Pseudomonadati</taxon>
        <taxon>Pseudomonadota</taxon>
        <taxon>Betaproteobacteria</taxon>
        <taxon>Burkholderiales</taxon>
        <taxon>Alcaligenaceae</taxon>
        <taxon>Parapusillimonas</taxon>
    </lineage>
</organism>
<dbReference type="Pfam" id="PF05016">
    <property type="entry name" value="ParE_toxin"/>
    <property type="match status" value="1"/>
</dbReference>
<evidence type="ECO:0000256" key="2">
    <source>
        <dbReference type="ARBA" id="ARBA00022649"/>
    </source>
</evidence>
<reference evidence="3 4" key="1">
    <citation type="submission" date="2020-07" db="EMBL/GenBank/DDBJ databases">
        <title>Taxonomic revisions and descriptions of new bacterial species based on genomic comparisons in the high-G+C-content subgroup of the family Alcaligenaceae.</title>
        <authorList>
            <person name="Szabo A."/>
            <person name="Felfoldi T."/>
        </authorList>
    </citation>
    <scope>NUCLEOTIDE SEQUENCE [LARGE SCALE GENOMIC DNA]</scope>
    <source>
        <strain evidence="3 4">LMG 24012</strain>
    </source>
</reference>
<comment type="similarity">
    <text evidence="1">Belongs to the RelE toxin family.</text>
</comment>
<gene>
    <name evidence="3" type="ORF">H0A72_06460</name>
</gene>